<proteinExistence type="inferred from homology"/>
<reference evidence="7" key="1">
    <citation type="journal article" date="2021" name="PeerJ">
        <title>Extensive microbial diversity within the chicken gut microbiome revealed by metagenomics and culture.</title>
        <authorList>
            <person name="Gilroy R."/>
            <person name="Ravi A."/>
            <person name="Getino M."/>
            <person name="Pursley I."/>
            <person name="Horton D.L."/>
            <person name="Alikhan N.F."/>
            <person name="Baker D."/>
            <person name="Gharbi K."/>
            <person name="Hall N."/>
            <person name="Watson M."/>
            <person name="Adriaenssens E.M."/>
            <person name="Foster-Nyarko E."/>
            <person name="Jarju S."/>
            <person name="Secka A."/>
            <person name="Antonio M."/>
            <person name="Oren A."/>
            <person name="Chaudhuri R.R."/>
            <person name="La Ragione R."/>
            <person name="Hildebrand F."/>
            <person name="Pallen M.J."/>
        </authorList>
    </citation>
    <scope>NUCLEOTIDE SEQUENCE</scope>
    <source>
        <strain evidence="7">ChiHjej12B11-1927</strain>
    </source>
</reference>
<protein>
    <submittedName>
        <fullName evidence="7">PLP-dependent aminotransferase family protein</fullName>
    </submittedName>
</protein>
<gene>
    <name evidence="7" type="ORF">H9738_10895</name>
</gene>
<dbReference type="Proteomes" id="UP000824230">
    <property type="component" value="Unassembled WGS sequence"/>
</dbReference>
<dbReference type="PROSITE" id="PS50949">
    <property type="entry name" value="HTH_GNTR"/>
    <property type="match status" value="1"/>
</dbReference>
<dbReference type="InterPro" id="IPR036388">
    <property type="entry name" value="WH-like_DNA-bd_sf"/>
</dbReference>
<keyword evidence="7" id="KW-0808">Transferase</keyword>
<dbReference type="EMBL" id="DXFG01000235">
    <property type="protein sequence ID" value="HIX38356.1"/>
    <property type="molecule type" value="Genomic_DNA"/>
</dbReference>
<evidence type="ECO:0000256" key="1">
    <source>
        <dbReference type="ARBA" id="ARBA00005384"/>
    </source>
</evidence>
<keyword evidence="2" id="KW-0663">Pyridoxal phosphate</keyword>
<sequence length="468" mass="53516">MNDLMIPLKEDGRIPMYRQIYDYIKNEIQKGKMKAGEKLPSSRLLAKNLCISRSTVDMAYDQLLSEGYIESLPCKGYYVCRMEGLYFSIEKKVFTEKTSEQKVSAPVYRWDFALNGIAPGGFPHNIWRKLSREVLSQEGDRLFQLGDPCGEFGIRRAVAEYLHSARGVDCDPDQIIIGAGNDYLLMLLWVILGKNRKIAMENPTYLSAYYDLIHMGCQILPVGQDSQGIRIEELEKTGADTVYVMPSHQFPMGMVMPLARRMELLKWAGSREGRYIIEDDYDSEFRYKGQPIPALSGFDQKGCVIYLGTFSKSLAPSVRVSYMVLPPALIKDYLALGHLFSVTVSRTDQKILEMFLGEGHYERHLNRMRAVYKNKHDLMVRCLKEMSHICAFSGENAGVHLVLKFCNGLTEKEAVRRAKEAGIKVYGVSEYRIQKSEKEENMVLLGYATMEDKDIEEAMKKLKEIWEI</sequence>
<feature type="domain" description="HTH gntR-type" evidence="6">
    <location>
        <begin position="14"/>
        <end position="82"/>
    </location>
</feature>
<dbReference type="CDD" id="cd00609">
    <property type="entry name" value="AAT_like"/>
    <property type="match status" value="1"/>
</dbReference>
<dbReference type="GO" id="GO:0008483">
    <property type="term" value="F:transaminase activity"/>
    <property type="evidence" value="ECO:0007669"/>
    <property type="project" value="UniProtKB-KW"/>
</dbReference>
<dbReference type="Gene3D" id="1.10.10.10">
    <property type="entry name" value="Winged helix-like DNA-binding domain superfamily/Winged helix DNA-binding domain"/>
    <property type="match status" value="1"/>
</dbReference>
<dbReference type="InterPro" id="IPR004839">
    <property type="entry name" value="Aminotransferase_I/II_large"/>
</dbReference>
<keyword evidence="5" id="KW-0804">Transcription</keyword>
<dbReference type="Gene3D" id="3.40.640.10">
    <property type="entry name" value="Type I PLP-dependent aspartate aminotransferase-like (Major domain)"/>
    <property type="match status" value="1"/>
</dbReference>
<evidence type="ECO:0000313" key="8">
    <source>
        <dbReference type="Proteomes" id="UP000824230"/>
    </source>
</evidence>
<evidence type="ECO:0000313" key="7">
    <source>
        <dbReference type="EMBL" id="HIX38356.1"/>
    </source>
</evidence>
<keyword evidence="7" id="KW-0032">Aminotransferase</keyword>
<dbReference type="PANTHER" id="PTHR46577:SF1">
    <property type="entry name" value="HTH-TYPE TRANSCRIPTIONAL REGULATORY PROTEIN GABR"/>
    <property type="match status" value="1"/>
</dbReference>
<evidence type="ECO:0000256" key="4">
    <source>
        <dbReference type="ARBA" id="ARBA00023125"/>
    </source>
</evidence>
<dbReference type="AlphaFoldDB" id="A0A9D1VMV9"/>
<evidence type="ECO:0000256" key="2">
    <source>
        <dbReference type="ARBA" id="ARBA00022898"/>
    </source>
</evidence>
<dbReference type="SUPFAM" id="SSF53383">
    <property type="entry name" value="PLP-dependent transferases"/>
    <property type="match status" value="1"/>
</dbReference>
<dbReference type="GO" id="GO:0003677">
    <property type="term" value="F:DNA binding"/>
    <property type="evidence" value="ECO:0007669"/>
    <property type="project" value="UniProtKB-KW"/>
</dbReference>
<dbReference type="PANTHER" id="PTHR46577">
    <property type="entry name" value="HTH-TYPE TRANSCRIPTIONAL REGULATORY PROTEIN GABR"/>
    <property type="match status" value="1"/>
</dbReference>
<dbReference type="SUPFAM" id="SSF46785">
    <property type="entry name" value="Winged helix' DNA-binding domain"/>
    <property type="match status" value="1"/>
</dbReference>
<dbReference type="CDD" id="cd07377">
    <property type="entry name" value="WHTH_GntR"/>
    <property type="match status" value="1"/>
</dbReference>
<accession>A0A9D1VMV9</accession>
<dbReference type="SMART" id="SM00345">
    <property type="entry name" value="HTH_GNTR"/>
    <property type="match status" value="1"/>
</dbReference>
<evidence type="ECO:0000259" key="6">
    <source>
        <dbReference type="PROSITE" id="PS50949"/>
    </source>
</evidence>
<reference evidence="7" key="2">
    <citation type="submission" date="2021-04" db="EMBL/GenBank/DDBJ databases">
        <authorList>
            <person name="Gilroy R."/>
        </authorList>
    </citation>
    <scope>NUCLEOTIDE SEQUENCE</scope>
    <source>
        <strain evidence="7">ChiHjej12B11-1927</strain>
    </source>
</reference>
<dbReference type="InterPro" id="IPR000524">
    <property type="entry name" value="Tscrpt_reg_HTH_GntR"/>
</dbReference>
<comment type="similarity">
    <text evidence="1">In the C-terminal section; belongs to the class-I pyridoxal-phosphate-dependent aminotransferase family.</text>
</comment>
<dbReference type="GO" id="GO:0003700">
    <property type="term" value="F:DNA-binding transcription factor activity"/>
    <property type="evidence" value="ECO:0007669"/>
    <property type="project" value="InterPro"/>
</dbReference>
<evidence type="ECO:0000256" key="3">
    <source>
        <dbReference type="ARBA" id="ARBA00023015"/>
    </source>
</evidence>
<name>A0A9D1VMV9_9FIRM</name>
<dbReference type="InterPro" id="IPR015421">
    <property type="entry name" value="PyrdxlP-dep_Trfase_major"/>
</dbReference>
<dbReference type="GO" id="GO:0030170">
    <property type="term" value="F:pyridoxal phosphate binding"/>
    <property type="evidence" value="ECO:0007669"/>
    <property type="project" value="InterPro"/>
</dbReference>
<dbReference type="InterPro" id="IPR015424">
    <property type="entry name" value="PyrdxlP-dep_Trfase"/>
</dbReference>
<keyword evidence="3" id="KW-0805">Transcription regulation</keyword>
<comment type="caution">
    <text evidence="7">The sequence shown here is derived from an EMBL/GenBank/DDBJ whole genome shotgun (WGS) entry which is preliminary data.</text>
</comment>
<keyword evidence="4" id="KW-0238">DNA-binding</keyword>
<dbReference type="Pfam" id="PF00392">
    <property type="entry name" value="GntR"/>
    <property type="match status" value="1"/>
</dbReference>
<dbReference type="Pfam" id="PF00155">
    <property type="entry name" value="Aminotran_1_2"/>
    <property type="match status" value="1"/>
</dbReference>
<dbReference type="InterPro" id="IPR051446">
    <property type="entry name" value="HTH_trans_reg/aminotransferase"/>
</dbReference>
<dbReference type="PRINTS" id="PR00035">
    <property type="entry name" value="HTHGNTR"/>
</dbReference>
<dbReference type="InterPro" id="IPR036390">
    <property type="entry name" value="WH_DNA-bd_sf"/>
</dbReference>
<organism evidence="7 8">
    <name type="scientific">Candidatus Blautia pullistercoris</name>
    <dbReference type="NCBI Taxonomy" id="2838499"/>
    <lineage>
        <taxon>Bacteria</taxon>
        <taxon>Bacillati</taxon>
        <taxon>Bacillota</taxon>
        <taxon>Clostridia</taxon>
        <taxon>Lachnospirales</taxon>
        <taxon>Lachnospiraceae</taxon>
        <taxon>Blautia</taxon>
    </lineage>
</organism>
<evidence type="ECO:0000256" key="5">
    <source>
        <dbReference type="ARBA" id="ARBA00023163"/>
    </source>
</evidence>